<dbReference type="PROSITE" id="PS50995">
    <property type="entry name" value="HTH_MARR_2"/>
    <property type="match status" value="1"/>
</dbReference>
<evidence type="ECO:0000259" key="1">
    <source>
        <dbReference type="PROSITE" id="PS50995"/>
    </source>
</evidence>
<dbReference type="AlphaFoldDB" id="A0A7X3S9A1"/>
<dbReference type="SUPFAM" id="SSF46785">
    <property type="entry name" value="Winged helix' DNA-binding domain"/>
    <property type="match status" value="1"/>
</dbReference>
<evidence type="ECO:0000313" key="2">
    <source>
        <dbReference type="EMBL" id="MXN66647.1"/>
    </source>
</evidence>
<dbReference type="InterPro" id="IPR036388">
    <property type="entry name" value="WH-like_DNA-bd_sf"/>
</dbReference>
<gene>
    <name evidence="2" type="ORF">GR183_17150</name>
</gene>
<sequence>MTEAATSRAPADLDCGILNDLVGHLLRHAFLRGQQVFSAVFADEDITPLQFMVLELVSRNEGVTHREVSAAMSTSASVLTTALKPLVDRKILLRAPVRGDARKVGYSLSSEGADWFFSIRERIHMAEAELMSPLDDDLRASLHRALLQLVGRKS</sequence>
<dbReference type="GO" id="GO:0006950">
    <property type="term" value="P:response to stress"/>
    <property type="evidence" value="ECO:0007669"/>
    <property type="project" value="TreeGrafter"/>
</dbReference>
<dbReference type="RefSeq" id="WP_160776897.1">
    <property type="nucleotide sequence ID" value="NZ_WUMV01000008.1"/>
</dbReference>
<dbReference type="InterPro" id="IPR039422">
    <property type="entry name" value="MarR/SlyA-like"/>
</dbReference>
<dbReference type="PANTHER" id="PTHR33164">
    <property type="entry name" value="TRANSCRIPTIONAL REGULATOR, MARR FAMILY"/>
    <property type="match status" value="1"/>
</dbReference>
<name>A0A7X3S9A1_9HYPH</name>
<dbReference type="Pfam" id="PF12802">
    <property type="entry name" value="MarR_2"/>
    <property type="match status" value="1"/>
</dbReference>
<dbReference type="Gene3D" id="1.10.10.10">
    <property type="entry name" value="Winged helix-like DNA-binding domain superfamily/Winged helix DNA-binding domain"/>
    <property type="match status" value="1"/>
</dbReference>
<organism evidence="2 3">
    <name type="scientific">Stappia sediminis</name>
    <dbReference type="NCBI Taxonomy" id="2692190"/>
    <lineage>
        <taxon>Bacteria</taxon>
        <taxon>Pseudomonadati</taxon>
        <taxon>Pseudomonadota</taxon>
        <taxon>Alphaproteobacteria</taxon>
        <taxon>Hyphomicrobiales</taxon>
        <taxon>Stappiaceae</taxon>
        <taxon>Stappia</taxon>
    </lineage>
</organism>
<dbReference type="InterPro" id="IPR036390">
    <property type="entry name" value="WH_DNA-bd_sf"/>
</dbReference>
<dbReference type="Proteomes" id="UP000433101">
    <property type="component" value="Unassembled WGS sequence"/>
</dbReference>
<dbReference type="PANTHER" id="PTHR33164:SF43">
    <property type="entry name" value="HTH-TYPE TRANSCRIPTIONAL REPRESSOR YETL"/>
    <property type="match status" value="1"/>
</dbReference>
<reference evidence="2 3" key="1">
    <citation type="submission" date="2019-12" db="EMBL/GenBank/DDBJ databases">
        <authorList>
            <person name="Li M."/>
        </authorList>
    </citation>
    <scope>NUCLEOTIDE SEQUENCE [LARGE SCALE GENOMIC DNA]</scope>
    <source>
        <strain evidence="2 3">GBMRC 2046</strain>
    </source>
</reference>
<dbReference type="SMART" id="SM00347">
    <property type="entry name" value="HTH_MARR"/>
    <property type="match status" value="1"/>
</dbReference>
<protein>
    <recommendedName>
        <fullName evidence="1">HTH marR-type domain-containing protein</fullName>
    </recommendedName>
</protein>
<comment type="caution">
    <text evidence="2">The sequence shown here is derived from an EMBL/GenBank/DDBJ whole genome shotgun (WGS) entry which is preliminary data.</text>
</comment>
<keyword evidence="3" id="KW-1185">Reference proteome</keyword>
<dbReference type="InterPro" id="IPR000835">
    <property type="entry name" value="HTH_MarR-typ"/>
</dbReference>
<proteinExistence type="predicted"/>
<evidence type="ECO:0000313" key="3">
    <source>
        <dbReference type="Proteomes" id="UP000433101"/>
    </source>
</evidence>
<dbReference type="GO" id="GO:0003700">
    <property type="term" value="F:DNA-binding transcription factor activity"/>
    <property type="evidence" value="ECO:0007669"/>
    <property type="project" value="InterPro"/>
</dbReference>
<dbReference type="EMBL" id="WUMV01000008">
    <property type="protein sequence ID" value="MXN66647.1"/>
    <property type="molecule type" value="Genomic_DNA"/>
</dbReference>
<feature type="domain" description="HTH marR-type" evidence="1">
    <location>
        <begin position="19"/>
        <end position="151"/>
    </location>
</feature>
<accession>A0A7X3S9A1</accession>